<dbReference type="SMART" id="SM00367">
    <property type="entry name" value="LRR_CC"/>
    <property type="match status" value="10"/>
</dbReference>
<reference evidence="6" key="3">
    <citation type="submission" date="2025-09" db="UniProtKB">
        <authorList>
            <consortium name="Ensembl"/>
        </authorList>
    </citation>
    <scope>IDENTIFICATION</scope>
</reference>
<gene>
    <name evidence="6" type="primary">NLRC5</name>
</gene>
<dbReference type="RefSeq" id="XP_023349983.1">
    <property type="nucleotide sequence ID" value="XM_023494215.2"/>
</dbReference>
<dbReference type="InParanoid" id="G3WIV7"/>
<dbReference type="SUPFAM" id="SSF52047">
    <property type="entry name" value="RNI-like"/>
    <property type="match status" value="4"/>
</dbReference>
<dbReference type="GO" id="GO:0045348">
    <property type="term" value="P:positive regulation of MHC class II biosynthetic process"/>
    <property type="evidence" value="ECO:0007669"/>
    <property type="project" value="TreeGrafter"/>
</dbReference>
<evidence type="ECO:0000259" key="5">
    <source>
        <dbReference type="PROSITE" id="PS50837"/>
    </source>
</evidence>
<dbReference type="PROSITE" id="PS51450">
    <property type="entry name" value="LRR"/>
    <property type="match status" value="1"/>
</dbReference>
<keyword evidence="4" id="KW-0067">ATP-binding</keyword>
<evidence type="ECO:0000256" key="1">
    <source>
        <dbReference type="ARBA" id="ARBA00022614"/>
    </source>
</evidence>
<dbReference type="GO" id="GO:0005524">
    <property type="term" value="F:ATP binding"/>
    <property type="evidence" value="ECO:0007669"/>
    <property type="project" value="UniProtKB-KW"/>
</dbReference>
<reference evidence="6 7" key="1">
    <citation type="journal article" date="2011" name="Proc. Natl. Acad. Sci. U.S.A.">
        <title>Genetic diversity and population structure of the endangered marsupial Sarcophilus harrisii (Tasmanian devil).</title>
        <authorList>
            <person name="Miller W."/>
            <person name="Hayes V.M."/>
            <person name="Ratan A."/>
            <person name="Petersen D.C."/>
            <person name="Wittekindt N.E."/>
            <person name="Miller J."/>
            <person name="Walenz B."/>
            <person name="Knight J."/>
            <person name="Qi J."/>
            <person name="Zhao F."/>
            <person name="Wang Q."/>
            <person name="Bedoya-Reina O.C."/>
            <person name="Katiyar N."/>
            <person name="Tomsho L.P."/>
            <person name="Kasson L.M."/>
            <person name="Hardie R.A."/>
            <person name="Woodbridge P."/>
            <person name="Tindall E.A."/>
            <person name="Bertelsen M.F."/>
            <person name="Dixon D."/>
            <person name="Pyecroft S."/>
            <person name="Helgen K.M."/>
            <person name="Lesk A.M."/>
            <person name="Pringle T.H."/>
            <person name="Patterson N."/>
            <person name="Zhang Y."/>
            <person name="Kreiss A."/>
            <person name="Woods G.M."/>
            <person name="Jones M.E."/>
            <person name="Schuster S.C."/>
        </authorList>
    </citation>
    <scope>NUCLEOTIDE SEQUENCE [LARGE SCALE GENOMIC DNA]</scope>
</reference>
<evidence type="ECO:0000256" key="4">
    <source>
        <dbReference type="ARBA" id="ARBA00022840"/>
    </source>
</evidence>
<accession>G3WIV7</accession>
<dbReference type="CTD" id="84166"/>
<dbReference type="HOGENOM" id="CLU_002522_1_0_1"/>
<dbReference type="Gene3D" id="3.40.50.300">
    <property type="entry name" value="P-loop containing nucleotide triphosphate hydrolases"/>
    <property type="match status" value="1"/>
</dbReference>
<dbReference type="GeneTree" id="ENSGT00940000160652"/>
<evidence type="ECO:0000313" key="7">
    <source>
        <dbReference type="Proteomes" id="UP000007648"/>
    </source>
</evidence>
<dbReference type="KEGG" id="shr:100920685"/>
<dbReference type="InterPro" id="IPR041267">
    <property type="entry name" value="NLRP_HD2"/>
</dbReference>
<dbReference type="Pfam" id="PF17776">
    <property type="entry name" value="NLRC4_HD2"/>
    <property type="match status" value="1"/>
</dbReference>
<dbReference type="Gene3D" id="3.80.10.10">
    <property type="entry name" value="Ribonuclease Inhibitor"/>
    <property type="match status" value="7"/>
</dbReference>
<dbReference type="InterPro" id="IPR001611">
    <property type="entry name" value="Leu-rich_rpt"/>
</dbReference>
<dbReference type="InterPro" id="IPR027417">
    <property type="entry name" value="P-loop_NTPase"/>
</dbReference>
<keyword evidence="7" id="KW-1185">Reference proteome</keyword>
<dbReference type="FunCoup" id="G3WIV7">
    <property type="interactions" value="882"/>
</dbReference>
<dbReference type="GO" id="GO:0045944">
    <property type="term" value="P:positive regulation of transcription by RNA polymerase II"/>
    <property type="evidence" value="ECO:0007669"/>
    <property type="project" value="TreeGrafter"/>
</dbReference>
<keyword evidence="3" id="KW-0547">Nucleotide-binding</keyword>
<reference evidence="6" key="2">
    <citation type="submission" date="2025-08" db="UniProtKB">
        <authorList>
            <consortium name="Ensembl"/>
        </authorList>
    </citation>
    <scope>IDENTIFICATION</scope>
</reference>
<keyword evidence="1" id="KW-0433">Leucine-rich repeat</keyword>
<name>G3WIV7_SARHA</name>
<dbReference type="PANTHER" id="PTHR47189:SF1">
    <property type="entry name" value="MHC CLASS II TRANSACTIVATOR"/>
    <property type="match status" value="1"/>
</dbReference>
<dbReference type="Ensembl" id="ENSSHAT00000015489.2">
    <property type="protein sequence ID" value="ENSSHAP00000015362.1"/>
    <property type="gene ID" value="ENSSHAG00000013094.2"/>
</dbReference>
<proteinExistence type="predicted"/>
<protein>
    <submittedName>
        <fullName evidence="6">NLR family CARD domain containing 5</fullName>
    </submittedName>
</protein>
<evidence type="ECO:0000256" key="3">
    <source>
        <dbReference type="ARBA" id="ARBA00022741"/>
    </source>
</evidence>
<keyword evidence="2" id="KW-0677">Repeat</keyword>
<dbReference type="RefSeq" id="XP_012409281.1">
    <property type="nucleotide sequence ID" value="XM_012553827.3"/>
</dbReference>
<dbReference type="SUPFAM" id="SSF52540">
    <property type="entry name" value="P-loop containing nucleoside triphosphate hydrolases"/>
    <property type="match status" value="1"/>
</dbReference>
<dbReference type="Pfam" id="PF05729">
    <property type="entry name" value="NACHT"/>
    <property type="match status" value="1"/>
</dbReference>
<dbReference type="PROSITE" id="PS50837">
    <property type="entry name" value="NACHT"/>
    <property type="match status" value="1"/>
</dbReference>
<dbReference type="InterPro" id="IPR007111">
    <property type="entry name" value="NACHT_NTPase"/>
</dbReference>
<dbReference type="InterPro" id="IPR006553">
    <property type="entry name" value="Leu-rich_rpt_Cys-con_subtyp"/>
</dbReference>
<dbReference type="Pfam" id="PF13516">
    <property type="entry name" value="LRR_6"/>
    <property type="match status" value="7"/>
</dbReference>
<dbReference type="Proteomes" id="UP000007648">
    <property type="component" value="Unassembled WGS sequence"/>
</dbReference>
<dbReference type="OMA" id="AQQDETW"/>
<evidence type="ECO:0000256" key="2">
    <source>
        <dbReference type="ARBA" id="ARBA00022737"/>
    </source>
</evidence>
<dbReference type="GeneID" id="100920685"/>
<dbReference type="OrthoDB" id="120976at2759"/>
<dbReference type="SMART" id="SM00368">
    <property type="entry name" value="LRR_RI"/>
    <property type="match status" value="18"/>
</dbReference>
<dbReference type="PANTHER" id="PTHR47189">
    <property type="entry name" value="MHC CLASS II TRANSACTIVATOR"/>
    <property type="match status" value="1"/>
</dbReference>
<dbReference type="Gene3D" id="1.10.533.20">
    <property type="match status" value="1"/>
</dbReference>
<sequence>MDSLSWQNDEESLQQHLVGFLSKDLEWLILKVKFFLPDLDLTPVDDLPDPTQKVSLLLDKLRAHSLSTWRTFIHCVCMEHTMPLHLETMLLSVWGMHSEIPSQNIFCKDALPKSQLLHSGVKRPSSEIGSSPPRKWSRQQQLELVRKYEKRLRTLFLKKYEDVPGRTSGQWQQWPFCFSQTYVDPVVRPGKVAWLKEGPEKSQVETLAEPLEVEDGANFKVQDLFRGQSGSGTKVTVLLGKPGTGKSTLVQRICRKWARGELDRFSQVFLFEFRQLNLVKQELTLPQLLFEVYENLEEEPGAVFQHLQENDHQVLLIFDGLDECLFPWPGRGPCARDSQDPFLSRPVASLFCSLCSGSLLPGCWVVTTSRPGKIPDFLLETATSVFEVWGFDQLRIENYVNNFFQGLISPERALACLRASAQLQSLCSNPALCSIACFCLHHLLCQDHTIKFPTTVTQLFTQMLHIFVGQKQGTPGDKGTWLSKDSQALLGLGELAFKGLNEKQIVFYPGHIPEQVVAFAATYNLLSSFSVRTGTGQRDTCYAFVHFSLQEFFAALYLMVSPSIDSSKLRHHFYLKSRWPLRTEAKTELLDRFHTFLSGFSSQTYLSFLTRLSQQGRAWVSTKQAAVRQVLRGLATQSLTGPKMIELCHCVGETQDPELMGQAGRSLPFSLDFHNFPLNHSDLTALTSLINHAPASIYLNFSGCSLESQCLNALTGCGKIESFRVRSRKCRDAFAEALSKILPTMGNLKKLELTGNNISVQGIDHLAQAFTDCLQLEEINLQDNRLNDSSCLKIITILHKMQRLQKIDLSQNAVSVQTVLALAKEAVSYPRVTTLEIRQAQMILLFFVSSGKALEMQRSQNVKKNEPSDKIVTQDRKLTFRLQKCNLAVHHAKEIAEMLKHRPYLEEVDLSGNHLEDEGCRELAEALPDLQIAKQFNISDNGLSESGVYYLLTSANACKNVMELDISLKNKTAVFKFAGDQEKDQAPLGAAVSNPQLSSNSSEPVSSLSARVIRLRHCGFQCRELEKLCLKLGNCSHLDLSNNRLGNKGIEKLIQLLPSLRSLQFLTLNDNRVSLKAVFCLASTFSDLEWVHEVDISLGRQQSIHVRFLERTRKRSVSEEWTKQKTQQESLEWGAQFPKSFCLRECQLEPPVLEKLIQILKTCQGLLEIKFSHVTMNDQSIGMLLNHLPQFHNLNLVQFSQTTLSLNSVFSLASAISLCEQIQKMEVRSLKYACLYFTPGKRKGVSCGLTDCCINQMDMKQLCCILGQCKDLSHLNLSGNLLGDEGLKYLLEHLPQMNLSGSLNLSHNGISEEGALLFTVALGTCRQAHEVSVSLNLEQKLLIHFTEHQEPRKTLRLTGFNLQQEQIKKLATLVGQVPKLNDLILATNTMSLAGLQLLLNSVRMPSGILRISVEEPWVTRTSVTTLLEASVQASGNITKISICRQQSLLQIEETFPQKTGNFAADTLRPIQCDQGASLTFPYDLSQCDQGDNQTLVLRQMVEKYMRLQELSWSQVYLCDTSSQLLKTLFPSLLELKKFSLTASTVSPEGVCHVASGLSHCNTMEELDLSKNEFSVEGTRVLIGALEGKCQLRSLNLSFLQLDNLALSELAQRLQGMSLLQKLDLSHSGLSSESCFSLSDSLKDATNLKDLNLSHNKIEDAGVQHLSAILPKLLQLSKLDLSWNSISPAGGRTLAEALACCEQVEELHLGANTMGDLMAIRLAQNLPPHLKILYLCSNKIGAKGTLSLGQALVRCQWIEEISLAENIFAEWILPLSKGLLKLRKINLTSCRINDQMIKPLASSLVLCHDLEEILLAWNSLGNEGATELAYILPQMKALKKFDLEGNQIGSLGAQLLAKGLAKNPGIQVIRLWKNPVPKDTAQLLQGQDPRLNFS</sequence>
<dbReference type="STRING" id="9305.ENSSHAP00000015362"/>
<dbReference type="Pfam" id="PF18461">
    <property type="entry name" value="Atypical_Card"/>
    <property type="match status" value="1"/>
</dbReference>
<organism evidence="6 7">
    <name type="scientific">Sarcophilus harrisii</name>
    <name type="common">Tasmanian devil</name>
    <name type="synonym">Sarcophilus laniarius</name>
    <dbReference type="NCBI Taxonomy" id="9305"/>
    <lineage>
        <taxon>Eukaryota</taxon>
        <taxon>Metazoa</taxon>
        <taxon>Chordata</taxon>
        <taxon>Craniata</taxon>
        <taxon>Vertebrata</taxon>
        <taxon>Euteleostomi</taxon>
        <taxon>Mammalia</taxon>
        <taxon>Metatheria</taxon>
        <taxon>Dasyuromorphia</taxon>
        <taxon>Dasyuridae</taxon>
        <taxon>Sarcophilus</taxon>
    </lineage>
</organism>
<dbReference type="GO" id="GO:0045345">
    <property type="term" value="P:positive regulation of MHC class I biosynthetic process"/>
    <property type="evidence" value="ECO:0007669"/>
    <property type="project" value="TreeGrafter"/>
</dbReference>
<dbReference type="InterPro" id="IPR041210">
    <property type="entry name" value="NLRC5_atypical_Card"/>
</dbReference>
<dbReference type="eggNOG" id="KOG4308">
    <property type="taxonomic scope" value="Eukaryota"/>
</dbReference>
<evidence type="ECO:0000313" key="6">
    <source>
        <dbReference type="Ensembl" id="ENSSHAP00000015362.1"/>
    </source>
</evidence>
<feature type="domain" description="NACHT" evidence="5">
    <location>
        <begin position="234"/>
        <end position="323"/>
    </location>
</feature>
<dbReference type="InterPro" id="IPR032675">
    <property type="entry name" value="LRR_dom_sf"/>
</dbReference>